<dbReference type="Proteomes" id="UP000051562">
    <property type="component" value="Unassembled WGS sequence"/>
</dbReference>
<dbReference type="Proteomes" id="UP000190130">
    <property type="component" value="Unassembled WGS sequence"/>
</dbReference>
<feature type="chain" id="PRO_5014520454" evidence="3">
    <location>
        <begin position="24"/>
        <end position="349"/>
    </location>
</feature>
<keyword evidence="2" id="KW-0574">Periplasm</keyword>
<dbReference type="PANTHER" id="PTHR30006">
    <property type="entry name" value="THIAMINE-BINDING PERIPLASMIC PROTEIN-RELATED"/>
    <property type="match status" value="1"/>
</dbReference>
<keyword evidence="6" id="KW-1185">Reference proteome</keyword>
<evidence type="ECO:0000313" key="4">
    <source>
        <dbReference type="EMBL" id="KQK28699.1"/>
    </source>
</evidence>
<evidence type="ECO:0000256" key="3">
    <source>
        <dbReference type="SAM" id="SignalP"/>
    </source>
</evidence>
<dbReference type="OrthoDB" id="9766989at2"/>
<feature type="signal peptide" evidence="3">
    <location>
        <begin position="1"/>
        <end position="23"/>
    </location>
</feature>
<dbReference type="Pfam" id="PF13416">
    <property type="entry name" value="SBP_bac_8"/>
    <property type="match status" value="1"/>
</dbReference>
<dbReference type="PROSITE" id="PS51318">
    <property type="entry name" value="TAT"/>
    <property type="match status" value="1"/>
</dbReference>
<gene>
    <name evidence="4" type="ORF">ARD30_20915</name>
    <name evidence="5" type="ORF">SAMN05660750_01202</name>
</gene>
<evidence type="ECO:0000256" key="1">
    <source>
        <dbReference type="ARBA" id="ARBA00022729"/>
    </source>
</evidence>
<dbReference type="EMBL" id="FUYX01000003">
    <property type="protein sequence ID" value="SKB55680.1"/>
    <property type="molecule type" value="Genomic_DNA"/>
</dbReference>
<sequence>MQTRRGFIAGASTLALSPTASFAQSQPPAELIAKAKAERQLVWYTGMVVSQVVRPLAEKFQAKYGVEVRYATTGDSDTVLKITSQARAGKMEVDLFDSPGTSIPPLSKAGLIEPFAPAALAKYASTFKPQSQLYSGIYALYLTTTYNTDLVKAAEAPKTYEDLLDPKWQGKMVWTDTRAISGPPGFIGNVLSVMGQDKGMAYLRELAKQKIVREPGNQRVILDKVISGQYAIGLMTYNHHAVISRAKEAPIAWVKMEPLVANLGVIALAKNAPHPNAAKLFLEFMFSDDGQKVIAEAGYPPGNPDVSPKDPSIGPVTGQFTSTLLAPEISSQESEPLAGWLKIYDELFK</sequence>
<evidence type="ECO:0000256" key="2">
    <source>
        <dbReference type="ARBA" id="ARBA00022764"/>
    </source>
</evidence>
<reference evidence="4 6" key="1">
    <citation type="submission" date="2015-10" db="EMBL/GenBank/DDBJ databases">
        <title>Draft genome of Bosea thiooxidans.</title>
        <authorList>
            <person name="Wang X."/>
        </authorList>
    </citation>
    <scope>NUCLEOTIDE SEQUENCE [LARGE SCALE GENOMIC DNA]</scope>
    <source>
        <strain evidence="4 6">CGMCC 9174</strain>
    </source>
</reference>
<reference evidence="5 7" key="2">
    <citation type="submission" date="2017-02" db="EMBL/GenBank/DDBJ databases">
        <authorList>
            <person name="Peterson S.W."/>
        </authorList>
    </citation>
    <scope>NUCLEOTIDE SEQUENCE [LARGE SCALE GENOMIC DNA]</scope>
    <source>
        <strain evidence="5 7">DSM 9653</strain>
    </source>
</reference>
<dbReference type="SUPFAM" id="SSF53850">
    <property type="entry name" value="Periplasmic binding protein-like II"/>
    <property type="match status" value="1"/>
</dbReference>
<name>A0A0Q3KFW7_9HYPH</name>
<dbReference type="Gene3D" id="3.40.190.10">
    <property type="entry name" value="Periplasmic binding protein-like II"/>
    <property type="match status" value="2"/>
</dbReference>
<proteinExistence type="predicted"/>
<dbReference type="RefSeq" id="WP_055729989.1">
    <property type="nucleotide sequence ID" value="NZ_FUYX01000003.1"/>
</dbReference>
<evidence type="ECO:0000313" key="7">
    <source>
        <dbReference type="Proteomes" id="UP000190130"/>
    </source>
</evidence>
<dbReference type="PANTHER" id="PTHR30006:SF24">
    <property type="entry name" value="SLL0237 PROTEIN"/>
    <property type="match status" value="1"/>
</dbReference>
<organism evidence="4 6">
    <name type="scientific">Bosea thiooxidans</name>
    <dbReference type="NCBI Taxonomy" id="53254"/>
    <lineage>
        <taxon>Bacteria</taxon>
        <taxon>Pseudomonadati</taxon>
        <taxon>Pseudomonadota</taxon>
        <taxon>Alphaproteobacteria</taxon>
        <taxon>Hyphomicrobiales</taxon>
        <taxon>Boseaceae</taxon>
        <taxon>Bosea</taxon>
    </lineage>
</organism>
<accession>A0A0Q3KFW7</accession>
<evidence type="ECO:0000313" key="6">
    <source>
        <dbReference type="Proteomes" id="UP000051562"/>
    </source>
</evidence>
<protein>
    <submittedName>
        <fullName evidence="5">Iron(III) transport system substrate-binding protein</fullName>
    </submittedName>
</protein>
<dbReference type="InterPro" id="IPR006059">
    <property type="entry name" value="SBP"/>
</dbReference>
<dbReference type="EMBL" id="LMAR01000062">
    <property type="protein sequence ID" value="KQK28699.1"/>
    <property type="molecule type" value="Genomic_DNA"/>
</dbReference>
<dbReference type="InterPro" id="IPR006311">
    <property type="entry name" value="TAT_signal"/>
</dbReference>
<evidence type="ECO:0000313" key="5">
    <source>
        <dbReference type="EMBL" id="SKB55680.1"/>
    </source>
</evidence>
<dbReference type="AlphaFoldDB" id="A0A0Q3KFW7"/>
<keyword evidence="1 3" id="KW-0732">Signal</keyword>
<dbReference type="STRING" id="53254.SAMN05660750_01202"/>